<evidence type="ECO:0000256" key="1">
    <source>
        <dbReference type="ARBA" id="ARBA00022737"/>
    </source>
</evidence>
<dbReference type="AlphaFoldDB" id="A0A9P4V0W5"/>
<dbReference type="EMBL" id="ML996174">
    <property type="protein sequence ID" value="KAF2732601.1"/>
    <property type="molecule type" value="Genomic_DNA"/>
</dbReference>
<dbReference type="Proteomes" id="UP000799444">
    <property type="component" value="Unassembled WGS sequence"/>
</dbReference>
<accession>A0A9P4V0W5</accession>
<dbReference type="Gene3D" id="3.40.50.300">
    <property type="entry name" value="P-loop containing nucleotide triphosphate hydrolases"/>
    <property type="match status" value="1"/>
</dbReference>
<evidence type="ECO:0000313" key="4">
    <source>
        <dbReference type="Proteomes" id="UP000799444"/>
    </source>
</evidence>
<name>A0A9P4V0W5_9PLEO</name>
<dbReference type="OrthoDB" id="1577640at2759"/>
<sequence length="199" mass="22275">MGAGKTIMASHIIELTQAHCVKLNAICVYYYCSYRQTENQTDAFLQWLVSQLCAHLASIPQELIQCHARNHQPSRAVLNIALSDLLFHIVRVYVIVDAVDECNTKNDLLSLFNIFARRPGFLKLQLAATSRDHSDISRVLGPISVPISMSNPLVSADITNTLEIRKALTQLPKTIDETYERILGDMSEDDKGHVRTALV</sequence>
<dbReference type="Pfam" id="PF24883">
    <property type="entry name" value="NPHP3_N"/>
    <property type="match status" value="1"/>
</dbReference>
<evidence type="ECO:0000313" key="3">
    <source>
        <dbReference type="EMBL" id="KAF2732601.1"/>
    </source>
</evidence>
<dbReference type="PANTHER" id="PTHR10039:SF16">
    <property type="entry name" value="GPI INOSITOL-DEACYLASE"/>
    <property type="match status" value="1"/>
</dbReference>
<keyword evidence="1" id="KW-0677">Repeat</keyword>
<dbReference type="PANTHER" id="PTHR10039">
    <property type="entry name" value="AMELOGENIN"/>
    <property type="match status" value="1"/>
</dbReference>
<keyword evidence="4" id="KW-1185">Reference proteome</keyword>
<dbReference type="InterPro" id="IPR056884">
    <property type="entry name" value="NPHP3-like_N"/>
</dbReference>
<dbReference type="InterPro" id="IPR027417">
    <property type="entry name" value="P-loop_NTPase"/>
</dbReference>
<gene>
    <name evidence="3" type="ORF">EJ04DRAFT_607514</name>
</gene>
<proteinExistence type="predicted"/>
<comment type="caution">
    <text evidence="3">The sequence shown here is derived from an EMBL/GenBank/DDBJ whole genome shotgun (WGS) entry which is preliminary data.</text>
</comment>
<evidence type="ECO:0000259" key="2">
    <source>
        <dbReference type="Pfam" id="PF24883"/>
    </source>
</evidence>
<reference evidence="3" key="1">
    <citation type="journal article" date="2020" name="Stud. Mycol.">
        <title>101 Dothideomycetes genomes: a test case for predicting lifestyles and emergence of pathogens.</title>
        <authorList>
            <person name="Haridas S."/>
            <person name="Albert R."/>
            <person name="Binder M."/>
            <person name="Bloem J."/>
            <person name="Labutti K."/>
            <person name="Salamov A."/>
            <person name="Andreopoulos B."/>
            <person name="Baker S."/>
            <person name="Barry K."/>
            <person name="Bills G."/>
            <person name="Bluhm B."/>
            <person name="Cannon C."/>
            <person name="Castanera R."/>
            <person name="Culley D."/>
            <person name="Daum C."/>
            <person name="Ezra D."/>
            <person name="Gonzalez J."/>
            <person name="Henrissat B."/>
            <person name="Kuo A."/>
            <person name="Liang C."/>
            <person name="Lipzen A."/>
            <person name="Lutzoni F."/>
            <person name="Magnuson J."/>
            <person name="Mondo S."/>
            <person name="Nolan M."/>
            <person name="Ohm R."/>
            <person name="Pangilinan J."/>
            <person name="Park H.-J."/>
            <person name="Ramirez L."/>
            <person name="Alfaro M."/>
            <person name="Sun H."/>
            <person name="Tritt A."/>
            <person name="Yoshinaga Y."/>
            <person name="Zwiers L.-H."/>
            <person name="Turgeon B."/>
            <person name="Goodwin S."/>
            <person name="Spatafora J."/>
            <person name="Crous P."/>
            <person name="Grigoriev I."/>
        </authorList>
    </citation>
    <scope>NUCLEOTIDE SEQUENCE</scope>
    <source>
        <strain evidence="3">CBS 125425</strain>
    </source>
</reference>
<feature type="domain" description="Nephrocystin 3-like N-terminal" evidence="2">
    <location>
        <begin position="2"/>
        <end position="131"/>
    </location>
</feature>
<organism evidence="3 4">
    <name type="scientific">Polyplosphaeria fusca</name>
    <dbReference type="NCBI Taxonomy" id="682080"/>
    <lineage>
        <taxon>Eukaryota</taxon>
        <taxon>Fungi</taxon>
        <taxon>Dikarya</taxon>
        <taxon>Ascomycota</taxon>
        <taxon>Pezizomycotina</taxon>
        <taxon>Dothideomycetes</taxon>
        <taxon>Pleosporomycetidae</taxon>
        <taxon>Pleosporales</taxon>
        <taxon>Tetraplosphaeriaceae</taxon>
        <taxon>Polyplosphaeria</taxon>
    </lineage>
</organism>
<protein>
    <recommendedName>
        <fullName evidence="2">Nephrocystin 3-like N-terminal domain-containing protein</fullName>
    </recommendedName>
</protein>